<dbReference type="Gene3D" id="1.10.287.110">
    <property type="entry name" value="DnaJ domain"/>
    <property type="match status" value="1"/>
</dbReference>
<dbReference type="InterPro" id="IPR036869">
    <property type="entry name" value="J_dom_sf"/>
</dbReference>
<dbReference type="PRINTS" id="PR00625">
    <property type="entry name" value="JDOMAIN"/>
</dbReference>
<accession>A0A830HSS5</accession>
<dbReference type="Pfam" id="PF00226">
    <property type="entry name" value="DnaJ"/>
    <property type="match status" value="1"/>
</dbReference>
<dbReference type="PANTHER" id="PTHR45831:SF2">
    <property type="entry name" value="LD24721P"/>
    <property type="match status" value="1"/>
</dbReference>
<dbReference type="InterPro" id="IPR011990">
    <property type="entry name" value="TPR-like_helical_dom_sf"/>
</dbReference>
<keyword evidence="7" id="KW-1185">Reference proteome</keyword>
<feature type="domain" description="J" evidence="5">
    <location>
        <begin position="30"/>
        <end position="97"/>
    </location>
</feature>
<dbReference type="GO" id="GO:0016020">
    <property type="term" value="C:membrane"/>
    <property type="evidence" value="ECO:0007669"/>
    <property type="project" value="TreeGrafter"/>
</dbReference>
<dbReference type="OrthoDB" id="550424at2759"/>
<dbReference type="Proteomes" id="UP000660262">
    <property type="component" value="Unassembled WGS sequence"/>
</dbReference>
<protein>
    <recommendedName>
        <fullName evidence="5">J domain-containing protein</fullName>
    </recommendedName>
</protein>
<dbReference type="SMART" id="SM00028">
    <property type="entry name" value="TPR"/>
    <property type="match status" value="3"/>
</dbReference>
<dbReference type="GO" id="GO:0060090">
    <property type="term" value="F:molecular adaptor activity"/>
    <property type="evidence" value="ECO:0007669"/>
    <property type="project" value="TreeGrafter"/>
</dbReference>
<evidence type="ECO:0000313" key="7">
    <source>
        <dbReference type="Proteomes" id="UP000660262"/>
    </source>
</evidence>
<dbReference type="InterPro" id="IPR001623">
    <property type="entry name" value="DnaJ_domain"/>
</dbReference>
<keyword evidence="1" id="KW-0677">Repeat</keyword>
<dbReference type="CDD" id="cd06257">
    <property type="entry name" value="DnaJ"/>
    <property type="match status" value="1"/>
</dbReference>
<evidence type="ECO:0000256" key="3">
    <source>
        <dbReference type="PROSITE-ProRule" id="PRU00339"/>
    </source>
</evidence>
<sequence length="408" mass="44576">MFGDASDAAPPPAEPVNEALDGDGPMDVATAYLVLEIAEADRGKLDKIKGAYRKMAIKHHPDKSPPEKREDASRRFKRVAAAYHTLTTNNFDYERWSKAFVIPPLQTLADVMELALKGKDPDEIDAMLRARGDYRPHRDFGVNLSIPWSAGSRDAPSWNVPSGAAYSNTRDIEWVSASQKARAELEYRPKRYFLKSNPTVRIESLVGIAAEKRHLWGDDEADDDDDDSAAAAEAQAQRDATAKDMKDAMNSLGLSGKERVVGGGSGGGNDVPEDLCPEMSAGDDGALDAAERMNDKGIDAFSAKQFRRAIAYYDEAIRLCGDPPKLAYYGNRCACHLKLSNAEAALEDAMMTTRIDDNYAKGFARAGKALGMQGEWIRAKSLFQRAIELDSGNKMAASGLKEAARYIS</sequence>
<dbReference type="InterPro" id="IPR019734">
    <property type="entry name" value="TPR_rpt"/>
</dbReference>
<evidence type="ECO:0000259" key="5">
    <source>
        <dbReference type="PROSITE" id="PS50076"/>
    </source>
</evidence>
<dbReference type="PANTHER" id="PTHR45831">
    <property type="entry name" value="LD24721P"/>
    <property type="match status" value="1"/>
</dbReference>
<dbReference type="Gene3D" id="1.25.40.10">
    <property type="entry name" value="Tetratricopeptide repeat domain"/>
    <property type="match status" value="1"/>
</dbReference>
<gene>
    <name evidence="6" type="ORF">PPROV_000925700</name>
</gene>
<evidence type="ECO:0000313" key="6">
    <source>
        <dbReference type="EMBL" id="GHP10526.1"/>
    </source>
</evidence>
<dbReference type="SMART" id="SM00271">
    <property type="entry name" value="DnaJ"/>
    <property type="match status" value="1"/>
</dbReference>
<dbReference type="SUPFAM" id="SSF48452">
    <property type="entry name" value="TPR-like"/>
    <property type="match status" value="1"/>
</dbReference>
<feature type="region of interest" description="Disordered" evidence="4">
    <location>
        <begin position="218"/>
        <end position="244"/>
    </location>
</feature>
<dbReference type="SUPFAM" id="SSF46565">
    <property type="entry name" value="Chaperone J-domain"/>
    <property type="match status" value="1"/>
</dbReference>
<dbReference type="PROSITE" id="PS50076">
    <property type="entry name" value="DNAJ_2"/>
    <property type="match status" value="1"/>
</dbReference>
<proteinExistence type="predicted"/>
<keyword evidence="2 3" id="KW-0802">TPR repeat</keyword>
<dbReference type="InterPro" id="IPR047150">
    <property type="entry name" value="SGT"/>
</dbReference>
<dbReference type="PROSITE" id="PS50005">
    <property type="entry name" value="TPR"/>
    <property type="match status" value="1"/>
</dbReference>
<evidence type="ECO:0000256" key="4">
    <source>
        <dbReference type="SAM" id="MobiDB-lite"/>
    </source>
</evidence>
<feature type="compositionally biased region" description="Acidic residues" evidence="4">
    <location>
        <begin position="218"/>
        <end position="228"/>
    </location>
</feature>
<dbReference type="EMBL" id="BNJQ01000030">
    <property type="protein sequence ID" value="GHP10526.1"/>
    <property type="molecule type" value="Genomic_DNA"/>
</dbReference>
<organism evidence="6 7">
    <name type="scientific">Pycnococcus provasolii</name>
    <dbReference type="NCBI Taxonomy" id="41880"/>
    <lineage>
        <taxon>Eukaryota</taxon>
        <taxon>Viridiplantae</taxon>
        <taxon>Chlorophyta</taxon>
        <taxon>Pseudoscourfieldiophyceae</taxon>
        <taxon>Pseudoscourfieldiales</taxon>
        <taxon>Pycnococcaceae</taxon>
        <taxon>Pycnococcus</taxon>
    </lineage>
</organism>
<dbReference type="GO" id="GO:0072380">
    <property type="term" value="C:TRC complex"/>
    <property type="evidence" value="ECO:0007669"/>
    <property type="project" value="TreeGrafter"/>
</dbReference>
<feature type="repeat" description="TPR" evidence="3">
    <location>
        <begin position="360"/>
        <end position="393"/>
    </location>
</feature>
<name>A0A830HSS5_9CHLO</name>
<comment type="caution">
    <text evidence="6">The sequence shown here is derived from an EMBL/GenBank/DDBJ whole genome shotgun (WGS) entry which is preliminary data.</text>
</comment>
<reference evidence="6" key="1">
    <citation type="submission" date="2020-10" db="EMBL/GenBank/DDBJ databases">
        <title>Unveiling of a novel bifunctional photoreceptor, Dualchrome1, isolated from a cosmopolitan green alga.</title>
        <authorList>
            <person name="Suzuki S."/>
            <person name="Kawachi M."/>
        </authorList>
    </citation>
    <scope>NUCLEOTIDE SEQUENCE</scope>
    <source>
        <strain evidence="6">NIES 2893</strain>
    </source>
</reference>
<feature type="compositionally biased region" description="Low complexity" evidence="4">
    <location>
        <begin position="229"/>
        <end position="239"/>
    </location>
</feature>
<feature type="region of interest" description="Disordered" evidence="4">
    <location>
        <begin position="1"/>
        <end position="22"/>
    </location>
</feature>
<dbReference type="GO" id="GO:0006620">
    <property type="term" value="P:post-translational protein targeting to endoplasmic reticulum membrane"/>
    <property type="evidence" value="ECO:0007669"/>
    <property type="project" value="TreeGrafter"/>
</dbReference>
<dbReference type="AlphaFoldDB" id="A0A830HSS5"/>
<evidence type="ECO:0000256" key="2">
    <source>
        <dbReference type="ARBA" id="ARBA00022803"/>
    </source>
</evidence>
<evidence type="ECO:0000256" key="1">
    <source>
        <dbReference type="ARBA" id="ARBA00022737"/>
    </source>
</evidence>